<feature type="compositionally biased region" description="Gly residues" evidence="1">
    <location>
        <begin position="214"/>
        <end position="230"/>
    </location>
</feature>
<proteinExistence type="predicted"/>
<keyword evidence="3" id="KW-1185">Reference proteome</keyword>
<reference evidence="2" key="1">
    <citation type="submission" date="2023-07" db="EMBL/GenBank/DDBJ databases">
        <title>draft genome sequence of fig (Ficus carica).</title>
        <authorList>
            <person name="Takahashi T."/>
            <person name="Nishimura K."/>
        </authorList>
    </citation>
    <scope>NUCLEOTIDE SEQUENCE</scope>
</reference>
<feature type="compositionally biased region" description="Gly residues" evidence="1">
    <location>
        <begin position="101"/>
        <end position="115"/>
    </location>
</feature>
<evidence type="ECO:0000313" key="3">
    <source>
        <dbReference type="Proteomes" id="UP001187192"/>
    </source>
</evidence>
<accession>A0AA88E8N7</accession>
<dbReference type="AlphaFoldDB" id="A0AA88E8N7"/>
<feature type="compositionally biased region" description="Gly residues" evidence="1">
    <location>
        <begin position="140"/>
        <end position="183"/>
    </location>
</feature>
<evidence type="ECO:0000256" key="1">
    <source>
        <dbReference type="SAM" id="MobiDB-lite"/>
    </source>
</evidence>
<gene>
    <name evidence="2" type="ORF">TIFTF001_038817</name>
</gene>
<name>A0AA88E8N7_FICCA</name>
<dbReference type="EMBL" id="BTGU01000932">
    <property type="protein sequence ID" value="GMN69773.1"/>
    <property type="molecule type" value="Genomic_DNA"/>
</dbReference>
<dbReference type="Proteomes" id="UP001187192">
    <property type="component" value="Unassembled WGS sequence"/>
</dbReference>
<evidence type="ECO:0000313" key="2">
    <source>
        <dbReference type="EMBL" id="GMN69773.1"/>
    </source>
</evidence>
<protein>
    <submittedName>
        <fullName evidence="2">Uncharacterized protein</fullName>
    </submittedName>
</protein>
<feature type="compositionally biased region" description="Basic and acidic residues" evidence="1">
    <location>
        <begin position="185"/>
        <end position="206"/>
    </location>
</feature>
<sequence>MGSRPPLPRVREIWVRFLPPHPAELLGGEGGGDEAGEAVELGDLDARRPHAGVLIAEEDMAVVELDGANELRGHSEIRPGEPELQVAEVVGGVGGGRGRGVWGGGRRAAGCGGAEAGKRERREERERGERKGKRKRGPGQVVGRGAGRAGGWGEAGGGGPGGGGAPGKPGGRPGLAGGRGWGAAGERREERERGRERKSPAADGRPRGRRWVAGVGGGSPGSVAGGGKITGDGKEFGRE</sequence>
<feature type="compositionally biased region" description="Basic and acidic residues" evidence="1">
    <location>
        <begin position="116"/>
        <end position="129"/>
    </location>
</feature>
<comment type="caution">
    <text evidence="2">The sequence shown here is derived from an EMBL/GenBank/DDBJ whole genome shotgun (WGS) entry which is preliminary data.</text>
</comment>
<feature type="region of interest" description="Disordered" evidence="1">
    <location>
        <begin position="101"/>
        <end position="239"/>
    </location>
</feature>
<organism evidence="2 3">
    <name type="scientific">Ficus carica</name>
    <name type="common">Common fig</name>
    <dbReference type="NCBI Taxonomy" id="3494"/>
    <lineage>
        <taxon>Eukaryota</taxon>
        <taxon>Viridiplantae</taxon>
        <taxon>Streptophyta</taxon>
        <taxon>Embryophyta</taxon>
        <taxon>Tracheophyta</taxon>
        <taxon>Spermatophyta</taxon>
        <taxon>Magnoliopsida</taxon>
        <taxon>eudicotyledons</taxon>
        <taxon>Gunneridae</taxon>
        <taxon>Pentapetalae</taxon>
        <taxon>rosids</taxon>
        <taxon>fabids</taxon>
        <taxon>Rosales</taxon>
        <taxon>Moraceae</taxon>
        <taxon>Ficeae</taxon>
        <taxon>Ficus</taxon>
    </lineage>
</organism>